<dbReference type="STRING" id="416450.A0A1V6QEJ8"/>
<comment type="caution">
    <text evidence="2">The sequence shown here is derived from an EMBL/GenBank/DDBJ whole genome shotgun (WGS) entry which is preliminary data.</text>
</comment>
<dbReference type="AlphaFoldDB" id="A0A1V6QEJ8"/>
<dbReference type="Proteomes" id="UP000191672">
    <property type="component" value="Unassembled WGS sequence"/>
</dbReference>
<feature type="domain" description="DUF7730" evidence="1">
    <location>
        <begin position="44"/>
        <end position="183"/>
    </location>
</feature>
<dbReference type="EMBL" id="MDYN01000005">
    <property type="protein sequence ID" value="OQD87643.1"/>
    <property type="molecule type" value="Genomic_DNA"/>
</dbReference>
<name>A0A1V6QEJ8_9EURO</name>
<evidence type="ECO:0000313" key="2">
    <source>
        <dbReference type="EMBL" id="OQD87643.1"/>
    </source>
</evidence>
<evidence type="ECO:0000259" key="1">
    <source>
        <dbReference type="Pfam" id="PF24864"/>
    </source>
</evidence>
<gene>
    <name evidence="2" type="ORF">PENANT_c005G08020</name>
</gene>
<proteinExistence type="predicted"/>
<keyword evidence="3" id="KW-1185">Reference proteome</keyword>
<organism evidence="2 3">
    <name type="scientific">Penicillium antarcticum</name>
    <dbReference type="NCBI Taxonomy" id="416450"/>
    <lineage>
        <taxon>Eukaryota</taxon>
        <taxon>Fungi</taxon>
        <taxon>Dikarya</taxon>
        <taxon>Ascomycota</taxon>
        <taxon>Pezizomycotina</taxon>
        <taxon>Eurotiomycetes</taxon>
        <taxon>Eurotiomycetidae</taxon>
        <taxon>Eurotiales</taxon>
        <taxon>Aspergillaceae</taxon>
        <taxon>Penicillium</taxon>
    </lineage>
</organism>
<dbReference type="PANTHER" id="PTHR38790">
    <property type="entry name" value="2EXR DOMAIN-CONTAINING PROTEIN-RELATED"/>
    <property type="match status" value="1"/>
</dbReference>
<protein>
    <recommendedName>
        <fullName evidence="1">DUF7730 domain-containing protein</fullName>
    </recommendedName>
</protein>
<accession>A0A1V6QEJ8</accession>
<dbReference type="InterPro" id="IPR056632">
    <property type="entry name" value="DUF7730"/>
</dbReference>
<dbReference type="Pfam" id="PF24864">
    <property type="entry name" value="DUF7730"/>
    <property type="match status" value="1"/>
</dbReference>
<evidence type="ECO:0000313" key="3">
    <source>
        <dbReference type="Proteomes" id="UP000191672"/>
    </source>
</evidence>
<reference evidence="3" key="1">
    <citation type="journal article" date="2017" name="Nat. Microbiol.">
        <title>Global analysis of biosynthetic gene clusters reveals vast potential of secondary metabolite production in Penicillium species.</title>
        <authorList>
            <person name="Nielsen J.C."/>
            <person name="Grijseels S."/>
            <person name="Prigent S."/>
            <person name="Ji B."/>
            <person name="Dainat J."/>
            <person name="Nielsen K.F."/>
            <person name="Frisvad J.C."/>
            <person name="Workman M."/>
            <person name="Nielsen J."/>
        </authorList>
    </citation>
    <scope>NUCLEOTIDE SEQUENCE [LARGE SCALE GENOMIC DNA]</scope>
    <source>
        <strain evidence="3">IBT 31811</strain>
    </source>
</reference>
<sequence>MASPDDYRFGNNIGPRDRKWLWERLHKHKPSDFSTENLYEAVAESPFYLLPPELRLRILRQAFGDCRVHLHLAGGARSANALVGDVIRNPDRFEWFGRVCDRPPNRKPVNDDCRLALQDTHPRSGQLGVIGWLCSSRLGHMEGTHILYSTNIFFLDDEDLLENIDVVLPAKHLIHIPALEVMMDGKLFNLPEWAMEFATRHWAYRRLERIGFNLKNRFPSLRHSYISLGVLHSSEAREDRDPAVIERIISSIDEIASRMRKDLEVEVALPETFFRDLQRKVSDGSANHYSQSDDGKNMIWKKRCDRV</sequence>